<keyword evidence="1" id="KW-0472">Membrane</keyword>
<dbReference type="PANTHER" id="PTHR12879">
    <property type="entry name" value="SPHINGOLIPID DELTA 4 DESATURASE/C-4 HYDROXYLASE PROTEIN DES2"/>
    <property type="match status" value="1"/>
</dbReference>
<dbReference type="EMBL" id="JAAAUY010001263">
    <property type="protein sequence ID" value="KAF9323542.1"/>
    <property type="molecule type" value="Genomic_DNA"/>
</dbReference>
<keyword evidence="4" id="KW-1185">Reference proteome</keyword>
<evidence type="ECO:0000313" key="3">
    <source>
        <dbReference type="EMBL" id="KAF9323542.1"/>
    </source>
</evidence>
<dbReference type="Pfam" id="PF08557">
    <property type="entry name" value="Lipid_DES"/>
    <property type="match status" value="1"/>
</dbReference>
<name>A0A9P5SCW8_9FUNG</name>
<feature type="transmembrane region" description="Helical" evidence="1">
    <location>
        <begin position="87"/>
        <end position="106"/>
    </location>
</feature>
<sequence>MTSAHISAPSPTVNQRKQYIDKLPKHDPAKQPDNRFPLYLGDWRKSDPRYDDDLAMDNMDEPHLKRKLTILKAYPEIEKLYGHDNRTALVTILTAAAQVYFAYLFGRVWTETVAGMLVFAYVVGGSITALYGVLIHEASHNHAAPTVFLNKIVGLIANIGIPVPIYASFRRYHLEHHTYQGVTGMDPDLPLEWEKKMIRGNAALKLLWLFIFPVMYVVRGASMKRSPSTWEIYNVIFTLTTDMLMVRFCGLRGLLYLFLSLWFGYGLHPGAAHFIQEHYTFDDGQETYSYYGILNKPYMNIGFHNEHHDFTKVAWSRLPAVRAMAPEYYDSLAYHTSWLKVHWKFITEPGYGPQSRLGRTMEDHKTARKQAGKIRRADAHAYEAMALDDMKDTTTKEE</sequence>
<feature type="transmembrane region" description="Helical" evidence="1">
    <location>
        <begin position="112"/>
        <end position="135"/>
    </location>
</feature>
<feature type="domain" description="Sphingolipid delta4-desaturase N-terminal" evidence="2">
    <location>
        <begin position="49"/>
        <end position="87"/>
    </location>
</feature>
<keyword evidence="1" id="KW-0812">Transmembrane</keyword>
<comment type="caution">
    <text evidence="3">The sequence shown here is derived from an EMBL/GenBank/DDBJ whole genome shotgun (WGS) entry which is preliminary data.</text>
</comment>
<dbReference type="GO" id="GO:0042284">
    <property type="term" value="F:sphingolipid delta-4 desaturase activity"/>
    <property type="evidence" value="ECO:0007669"/>
    <property type="project" value="TreeGrafter"/>
</dbReference>
<dbReference type="GO" id="GO:0016020">
    <property type="term" value="C:membrane"/>
    <property type="evidence" value="ECO:0007669"/>
    <property type="project" value="GOC"/>
</dbReference>
<evidence type="ECO:0000256" key="1">
    <source>
        <dbReference type="SAM" id="Phobius"/>
    </source>
</evidence>
<protein>
    <recommendedName>
        <fullName evidence="2">Sphingolipid delta4-desaturase N-terminal domain-containing protein</fullName>
    </recommendedName>
</protein>
<accession>A0A9P5SCW8</accession>
<organism evidence="3 4">
    <name type="scientific">Podila minutissima</name>
    <dbReference type="NCBI Taxonomy" id="64525"/>
    <lineage>
        <taxon>Eukaryota</taxon>
        <taxon>Fungi</taxon>
        <taxon>Fungi incertae sedis</taxon>
        <taxon>Mucoromycota</taxon>
        <taxon>Mortierellomycotina</taxon>
        <taxon>Mortierellomycetes</taxon>
        <taxon>Mortierellales</taxon>
        <taxon>Mortierellaceae</taxon>
        <taxon>Podila</taxon>
    </lineage>
</organism>
<evidence type="ECO:0000313" key="4">
    <source>
        <dbReference type="Proteomes" id="UP000696485"/>
    </source>
</evidence>
<gene>
    <name evidence="3" type="ORF">BG006_001355</name>
</gene>
<feature type="transmembrane region" description="Helical" evidence="1">
    <location>
        <begin position="254"/>
        <end position="275"/>
    </location>
</feature>
<dbReference type="GO" id="GO:0046513">
    <property type="term" value="P:ceramide biosynthetic process"/>
    <property type="evidence" value="ECO:0007669"/>
    <property type="project" value="TreeGrafter"/>
</dbReference>
<reference evidence="3" key="1">
    <citation type="journal article" date="2020" name="Fungal Divers.">
        <title>Resolving the Mortierellaceae phylogeny through synthesis of multi-gene phylogenetics and phylogenomics.</title>
        <authorList>
            <person name="Vandepol N."/>
            <person name="Liber J."/>
            <person name="Desiro A."/>
            <person name="Na H."/>
            <person name="Kennedy M."/>
            <person name="Barry K."/>
            <person name="Grigoriev I.V."/>
            <person name="Miller A.N."/>
            <person name="O'Donnell K."/>
            <person name="Stajich J.E."/>
            <person name="Bonito G."/>
        </authorList>
    </citation>
    <scope>NUCLEOTIDE SEQUENCE</scope>
    <source>
        <strain evidence="3">NVP1</strain>
    </source>
</reference>
<dbReference type="Pfam" id="PF00487">
    <property type="entry name" value="FA_desaturase"/>
    <property type="match status" value="1"/>
</dbReference>
<dbReference type="AlphaFoldDB" id="A0A9P5SCW8"/>
<dbReference type="PANTHER" id="PTHR12879:SF8">
    <property type="entry name" value="SPHINGOLIPID DELTA(4)-DESATURASE DES1"/>
    <property type="match status" value="1"/>
</dbReference>
<evidence type="ECO:0000259" key="2">
    <source>
        <dbReference type="SMART" id="SM01269"/>
    </source>
</evidence>
<dbReference type="SMART" id="SM01269">
    <property type="entry name" value="Lipid_DES"/>
    <property type="match status" value="1"/>
</dbReference>
<dbReference type="InterPro" id="IPR013866">
    <property type="entry name" value="Sphingolipid_d4-desaturase_N"/>
</dbReference>
<dbReference type="Proteomes" id="UP000696485">
    <property type="component" value="Unassembled WGS sequence"/>
</dbReference>
<dbReference type="InterPro" id="IPR005804">
    <property type="entry name" value="FA_desaturase_dom"/>
</dbReference>
<keyword evidence="1" id="KW-1133">Transmembrane helix</keyword>
<proteinExistence type="predicted"/>
<feature type="transmembrane region" description="Helical" evidence="1">
    <location>
        <begin position="147"/>
        <end position="167"/>
    </location>
</feature>
<feature type="transmembrane region" description="Helical" evidence="1">
    <location>
        <begin position="198"/>
        <end position="218"/>
    </location>
</feature>